<accession>A0ABW3M228</accession>
<comment type="caution">
    <text evidence="6">The sequence shown here is derived from an EMBL/GenBank/DDBJ whole genome shotgun (WGS) entry which is preliminary data.</text>
</comment>
<organism evidence="6 7">
    <name type="scientific">Kibdelosporangium lantanae</name>
    <dbReference type="NCBI Taxonomy" id="1497396"/>
    <lineage>
        <taxon>Bacteria</taxon>
        <taxon>Bacillati</taxon>
        <taxon>Actinomycetota</taxon>
        <taxon>Actinomycetes</taxon>
        <taxon>Pseudonocardiales</taxon>
        <taxon>Pseudonocardiaceae</taxon>
        <taxon>Kibdelosporangium</taxon>
    </lineage>
</organism>
<dbReference type="CDD" id="cd05466">
    <property type="entry name" value="PBP2_LTTR_substrate"/>
    <property type="match status" value="1"/>
</dbReference>
<keyword evidence="7" id="KW-1185">Reference proteome</keyword>
<reference evidence="7" key="1">
    <citation type="journal article" date="2019" name="Int. J. Syst. Evol. Microbiol.">
        <title>The Global Catalogue of Microorganisms (GCM) 10K type strain sequencing project: providing services to taxonomists for standard genome sequencing and annotation.</title>
        <authorList>
            <consortium name="The Broad Institute Genomics Platform"/>
            <consortium name="The Broad Institute Genome Sequencing Center for Infectious Disease"/>
            <person name="Wu L."/>
            <person name="Ma J."/>
        </authorList>
    </citation>
    <scope>NUCLEOTIDE SEQUENCE [LARGE SCALE GENOMIC DNA]</scope>
    <source>
        <strain evidence="7">JCM 31486</strain>
    </source>
</reference>
<dbReference type="InterPro" id="IPR005119">
    <property type="entry name" value="LysR_subst-bd"/>
</dbReference>
<dbReference type="Gene3D" id="3.40.190.10">
    <property type="entry name" value="Periplasmic binding protein-like II"/>
    <property type="match status" value="2"/>
</dbReference>
<evidence type="ECO:0000313" key="7">
    <source>
        <dbReference type="Proteomes" id="UP001597045"/>
    </source>
</evidence>
<keyword evidence="3" id="KW-0238">DNA-binding</keyword>
<evidence type="ECO:0000256" key="4">
    <source>
        <dbReference type="ARBA" id="ARBA00023163"/>
    </source>
</evidence>
<name>A0ABW3M228_9PSEU</name>
<dbReference type="SUPFAM" id="SSF53850">
    <property type="entry name" value="Periplasmic binding protein-like II"/>
    <property type="match status" value="1"/>
</dbReference>
<dbReference type="Proteomes" id="UP001597045">
    <property type="component" value="Unassembled WGS sequence"/>
</dbReference>
<dbReference type="Pfam" id="PF03466">
    <property type="entry name" value="LysR_substrate"/>
    <property type="match status" value="1"/>
</dbReference>
<sequence>MDARQLEYFLAVVDHGSVNRAAAALYLAQPSLSQAVRALERDLGQELFHRVGRRLVLTDAGRALIAPARDVLRGLAIARSSVASVESLAVGRVEIASMPSQAVEPLSGLIRRFAEAHPGLQVTVRAAFTPPDVVEMVRTGVTELGLLGGSSLGTAKDVELTPMGRQRFVVIAPPGSPFPRTVTWRDLRGQRMIVGQVGTGMRRLVDESGVDVFDVVESEHREAILPLVLGGVGMAVLTESWAELAARAGAVVHDLEPAAYLHVALACRRGRCSPAAEAFKKLIG</sequence>
<dbReference type="EMBL" id="JBHTIS010000101">
    <property type="protein sequence ID" value="MFD1044678.1"/>
    <property type="molecule type" value="Genomic_DNA"/>
</dbReference>
<dbReference type="PRINTS" id="PR00039">
    <property type="entry name" value="HTHLYSR"/>
</dbReference>
<evidence type="ECO:0000256" key="1">
    <source>
        <dbReference type="ARBA" id="ARBA00009437"/>
    </source>
</evidence>
<gene>
    <name evidence="6" type="ORF">ACFQ1S_03255</name>
</gene>
<dbReference type="PANTHER" id="PTHR30419">
    <property type="entry name" value="HTH-TYPE TRANSCRIPTIONAL REGULATOR YBHD"/>
    <property type="match status" value="1"/>
</dbReference>
<evidence type="ECO:0000259" key="5">
    <source>
        <dbReference type="PROSITE" id="PS50931"/>
    </source>
</evidence>
<dbReference type="PROSITE" id="PS50931">
    <property type="entry name" value="HTH_LYSR"/>
    <property type="match status" value="1"/>
</dbReference>
<dbReference type="InterPro" id="IPR050950">
    <property type="entry name" value="HTH-type_LysR_regulators"/>
</dbReference>
<dbReference type="InterPro" id="IPR036388">
    <property type="entry name" value="WH-like_DNA-bd_sf"/>
</dbReference>
<dbReference type="Gene3D" id="1.10.10.10">
    <property type="entry name" value="Winged helix-like DNA-binding domain superfamily/Winged helix DNA-binding domain"/>
    <property type="match status" value="1"/>
</dbReference>
<protein>
    <submittedName>
        <fullName evidence="6">LysR family transcriptional regulator</fullName>
    </submittedName>
</protein>
<proteinExistence type="inferred from homology"/>
<comment type="similarity">
    <text evidence="1">Belongs to the LysR transcriptional regulatory family.</text>
</comment>
<keyword evidence="4" id="KW-0804">Transcription</keyword>
<keyword evidence="2" id="KW-0805">Transcription regulation</keyword>
<evidence type="ECO:0000256" key="3">
    <source>
        <dbReference type="ARBA" id="ARBA00023125"/>
    </source>
</evidence>
<evidence type="ECO:0000313" key="6">
    <source>
        <dbReference type="EMBL" id="MFD1044678.1"/>
    </source>
</evidence>
<feature type="domain" description="HTH lysR-type" evidence="5">
    <location>
        <begin position="1"/>
        <end position="58"/>
    </location>
</feature>
<dbReference type="SUPFAM" id="SSF46785">
    <property type="entry name" value="Winged helix' DNA-binding domain"/>
    <property type="match status" value="1"/>
</dbReference>
<dbReference type="Pfam" id="PF00126">
    <property type="entry name" value="HTH_1"/>
    <property type="match status" value="1"/>
</dbReference>
<dbReference type="InterPro" id="IPR000847">
    <property type="entry name" value="LysR_HTH_N"/>
</dbReference>
<evidence type="ECO:0000256" key="2">
    <source>
        <dbReference type="ARBA" id="ARBA00023015"/>
    </source>
</evidence>
<dbReference type="InterPro" id="IPR036390">
    <property type="entry name" value="WH_DNA-bd_sf"/>
</dbReference>